<feature type="region of interest" description="Disordered" evidence="5">
    <location>
        <begin position="889"/>
        <end position="914"/>
    </location>
</feature>
<evidence type="ECO:0000313" key="8">
    <source>
        <dbReference type="Proteomes" id="UP001595075"/>
    </source>
</evidence>
<dbReference type="InterPro" id="IPR002523">
    <property type="entry name" value="MgTranspt_CorA/ZnTranspt_ZntB"/>
</dbReference>
<evidence type="ECO:0000256" key="1">
    <source>
        <dbReference type="ARBA" id="ARBA00004141"/>
    </source>
</evidence>
<feature type="compositionally biased region" description="Basic and acidic residues" evidence="5">
    <location>
        <begin position="889"/>
        <end position="901"/>
    </location>
</feature>
<organism evidence="7 8">
    <name type="scientific">Oculimacula yallundae</name>
    <dbReference type="NCBI Taxonomy" id="86028"/>
    <lineage>
        <taxon>Eukaryota</taxon>
        <taxon>Fungi</taxon>
        <taxon>Dikarya</taxon>
        <taxon>Ascomycota</taxon>
        <taxon>Pezizomycotina</taxon>
        <taxon>Leotiomycetes</taxon>
        <taxon>Helotiales</taxon>
        <taxon>Ploettnerulaceae</taxon>
        <taxon>Oculimacula</taxon>
    </lineage>
</organism>
<keyword evidence="8" id="KW-1185">Reference proteome</keyword>
<dbReference type="SUPFAM" id="SSF144083">
    <property type="entry name" value="Magnesium transport protein CorA, transmembrane region"/>
    <property type="match status" value="1"/>
</dbReference>
<evidence type="ECO:0000256" key="4">
    <source>
        <dbReference type="ARBA" id="ARBA00023136"/>
    </source>
</evidence>
<dbReference type="InterPro" id="IPR045863">
    <property type="entry name" value="CorA_TM1_TM2"/>
</dbReference>
<evidence type="ECO:0000313" key="7">
    <source>
        <dbReference type="EMBL" id="KAL2063961.1"/>
    </source>
</evidence>
<dbReference type="Pfam" id="PF01544">
    <property type="entry name" value="CorA"/>
    <property type="match status" value="1"/>
</dbReference>
<comment type="caution">
    <text evidence="7">The sequence shown here is derived from an EMBL/GenBank/DDBJ whole genome shotgun (WGS) entry which is preliminary data.</text>
</comment>
<evidence type="ECO:0000256" key="3">
    <source>
        <dbReference type="ARBA" id="ARBA00022989"/>
    </source>
</evidence>
<dbReference type="Proteomes" id="UP001595075">
    <property type="component" value="Unassembled WGS sequence"/>
</dbReference>
<dbReference type="PANTHER" id="PTHR47685">
    <property type="entry name" value="MAGNESIUM TRANSPORT PROTEIN CORA"/>
    <property type="match status" value="1"/>
</dbReference>
<protein>
    <recommendedName>
        <fullName evidence="9">Ankyrin repeat protein</fullName>
    </recommendedName>
</protein>
<proteinExistence type="predicted"/>
<keyword evidence="4 6" id="KW-0472">Membrane</keyword>
<dbReference type="EMBL" id="JAZHXI010000014">
    <property type="protein sequence ID" value="KAL2063961.1"/>
    <property type="molecule type" value="Genomic_DNA"/>
</dbReference>
<feature type="transmembrane region" description="Helical" evidence="6">
    <location>
        <begin position="761"/>
        <end position="783"/>
    </location>
</feature>
<dbReference type="Gene3D" id="1.20.58.340">
    <property type="entry name" value="Magnesium transport protein CorA, transmembrane region"/>
    <property type="match status" value="1"/>
</dbReference>
<evidence type="ECO:0008006" key="9">
    <source>
        <dbReference type="Google" id="ProtNLM"/>
    </source>
</evidence>
<evidence type="ECO:0000256" key="6">
    <source>
        <dbReference type="SAM" id="Phobius"/>
    </source>
</evidence>
<keyword evidence="3 6" id="KW-1133">Transmembrane helix</keyword>
<reference evidence="7 8" key="1">
    <citation type="journal article" date="2024" name="Commun. Biol.">
        <title>Comparative genomic analysis of thermophilic fungi reveals convergent evolutionary adaptations and gene losses.</title>
        <authorList>
            <person name="Steindorff A.S."/>
            <person name="Aguilar-Pontes M.V."/>
            <person name="Robinson A.J."/>
            <person name="Andreopoulos B."/>
            <person name="LaButti K."/>
            <person name="Kuo A."/>
            <person name="Mondo S."/>
            <person name="Riley R."/>
            <person name="Otillar R."/>
            <person name="Haridas S."/>
            <person name="Lipzen A."/>
            <person name="Grimwood J."/>
            <person name="Schmutz J."/>
            <person name="Clum A."/>
            <person name="Reid I.D."/>
            <person name="Moisan M.C."/>
            <person name="Butler G."/>
            <person name="Nguyen T.T.M."/>
            <person name="Dewar K."/>
            <person name="Conant G."/>
            <person name="Drula E."/>
            <person name="Henrissat B."/>
            <person name="Hansel C."/>
            <person name="Singer S."/>
            <person name="Hutchinson M.I."/>
            <person name="de Vries R.P."/>
            <person name="Natvig D.O."/>
            <person name="Powell A.J."/>
            <person name="Tsang A."/>
            <person name="Grigoriev I.V."/>
        </authorList>
    </citation>
    <scope>NUCLEOTIDE SEQUENCE [LARGE SCALE GENOMIC DNA]</scope>
    <source>
        <strain evidence="7 8">CBS 494.80</strain>
    </source>
</reference>
<evidence type="ECO:0000256" key="2">
    <source>
        <dbReference type="ARBA" id="ARBA00022692"/>
    </source>
</evidence>
<accession>A0ABR4C3L6</accession>
<feature type="transmembrane region" description="Helical" evidence="6">
    <location>
        <begin position="799"/>
        <end position="819"/>
    </location>
</feature>
<name>A0ABR4C3L6_9HELO</name>
<gene>
    <name evidence="7" type="ORF">VTL71DRAFT_4455</name>
</gene>
<sequence>MGDHDTPATCLSSHEHGNDVRDTFLHYFGCLKEAEREVYFESLEPDEKERIEAEKTRIHAQRAYFEEDGETKLLVDRFKVSLAERIPRLRHGVVFDGVPTKPCKENSYGLNAYMVFFKNAEPFTNELYLGKFPNQRIAVKDLLHDDKGTNPLMQECGENEIRYFHLPGNNMDWIEEAIARYYNEPRPSYDGLFRRPETPGKAYMLLRPEFWRGQQHGGRHDAIHARHMRPRCDIISTDPDNLEESPKNLVLFMPYLHWETDRKRTKFDETMRNISEMHAEEEHERHQKRFEAKKRKAEANGTVATINTNGNASGSPPAFRPPRLPQLGSEFKMIYTTTEVFEEAMKHQIKTNPQSKFSKSKVAKLLTNKGLLAPTTSLGRILYRAALLSEAMDNYQEQELLKTYLYHDPPFHPRRTLDQSYYWTLKTTKKRDRDQVVYRGTAPEKEFMHSGTHEKSGCRHCERDIRKVPRVIMVDQLWLWILDGNTIITSFPKRYGRNKPDPSAVHKSIRLRLSVCRKGEINSAYDLALIILDQCSRVFFDRTKTADRQPQAMDLFASAIGDVTYKQTIAYDHFWATALQVSHIYKSKDPVDDAEDKAKSLLDINPEGKLLREIKDILDEIHIMTNIKKKQQRVFKQFRKHIEHIFAPQLSSAKELGTAKPKEVTESPEDLESPHIGIHRMNSIERNKQEKAAKWTLEFANELSADLDDRVTDLNNLRESAEHTEQALNGLLGLKQQQASVVQARKSVQQTDETLRQGRSILLFTIITIIFLPLSFGATFFGMNANEFEDGKWTVRQEIIYIIPISCGIILTCFILAFSSFTRSILLLMVSISWTWFVTRTHLYSLWEHFKIDSLHLTKMRKDTANKWKEAARKESFARREARQKIEDEKAHKIMRDEEEKKKKKDATVPPGAV</sequence>
<dbReference type="PANTHER" id="PTHR47685:SF1">
    <property type="entry name" value="MAGNESIUM TRANSPORT PROTEIN CORA"/>
    <property type="match status" value="1"/>
</dbReference>
<dbReference type="InterPro" id="IPR050829">
    <property type="entry name" value="CorA_MIT"/>
</dbReference>
<evidence type="ECO:0000256" key="5">
    <source>
        <dbReference type="SAM" id="MobiDB-lite"/>
    </source>
</evidence>
<keyword evidence="2 6" id="KW-0812">Transmembrane</keyword>
<comment type="subcellular location">
    <subcellularLocation>
        <location evidence="1">Membrane</location>
        <topology evidence="1">Multi-pass membrane protein</topology>
    </subcellularLocation>
</comment>